<gene>
    <name evidence="11" type="ORF">SAMN04488047_13113</name>
</gene>
<dbReference type="OrthoDB" id="7843639at2"/>
<dbReference type="InterPro" id="IPR055348">
    <property type="entry name" value="DctQ"/>
</dbReference>
<protein>
    <recommendedName>
        <fullName evidence="9">TRAP transporter small permease protein</fullName>
    </recommendedName>
</protein>
<organism evidence="11 12">
    <name type="scientific">Tranquillimonas alkanivorans</name>
    <dbReference type="NCBI Taxonomy" id="441119"/>
    <lineage>
        <taxon>Bacteria</taxon>
        <taxon>Pseudomonadati</taxon>
        <taxon>Pseudomonadota</taxon>
        <taxon>Alphaproteobacteria</taxon>
        <taxon>Rhodobacterales</taxon>
        <taxon>Roseobacteraceae</taxon>
        <taxon>Tranquillimonas</taxon>
    </lineage>
</organism>
<proteinExistence type="inferred from homology"/>
<dbReference type="EMBL" id="FOXA01000031">
    <property type="protein sequence ID" value="SFQ07083.1"/>
    <property type="molecule type" value="Genomic_DNA"/>
</dbReference>
<feature type="domain" description="Tripartite ATP-independent periplasmic transporters DctQ component" evidence="10">
    <location>
        <begin position="23"/>
        <end position="150"/>
    </location>
</feature>
<dbReference type="RefSeq" id="WP_093425239.1">
    <property type="nucleotide sequence ID" value="NZ_FOXA01000031.1"/>
</dbReference>
<keyword evidence="6 9" id="KW-1133">Transmembrane helix</keyword>
<evidence type="ECO:0000256" key="4">
    <source>
        <dbReference type="ARBA" id="ARBA00022519"/>
    </source>
</evidence>
<evidence type="ECO:0000256" key="3">
    <source>
        <dbReference type="ARBA" id="ARBA00022475"/>
    </source>
</evidence>
<comment type="subcellular location">
    <subcellularLocation>
        <location evidence="1 9">Cell inner membrane</location>
        <topology evidence="1 9">Multi-pass membrane protein</topology>
    </subcellularLocation>
</comment>
<dbReference type="PANTHER" id="PTHR35011:SF2">
    <property type="entry name" value="2,3-DIKETO-L-GULONATE TRAP TRANSPORTER SMALL PERMEASE PROTEIN YIAM"/>
    <property type="match status" value="1"/>
</dbReference>
<evidence type="ECO:0000256" key="9">
    <source>
        <dbReference type="RuleBase" id="RU369079"/>
    </source>
</evidence>
<keyword evidence="12" id="KW-1185">Reference proteome</keyword>
<dbReference type="Pfam" id="PF04290">
    <property type="entry name" value="DctQ"/>
    <property type="match status" value="1"/>
</dbReference>
<dbReference type="GO" id="GO:0005886">
    <property type="term" value="C:plasma membrane"/>
    <property type="evidence" value="ECO:0007669"/>
    <property type="project" value="UniProtKB-SubCell"/>
</dbReference>
<name>A0A1I5VI06_9RHOB</name>
<dbReference type="GO" id="GO:0022857">
    <property type="term" value="F:transmembrane transporter activity"/>
    <property type="evidence" value="ECO:0007669"/>
    <property type="project" value="UniProtKB-UniRule"/>
</dbReference>
<feature type="transmembrane region" description="Helical" evidence="9">
    <location>
        <begin position="46"/>
        <end position="63"/>
    </location>
</feature>
<feature type="transmembrane region" description="Helical" evidence="9">
    <location>
        <begin position="84"/>
        <end position="106"/>
    </location>
</feature>
<comment type="function">
    <text evidence="9">Part of the tripartite ATP-independent periplasmic (TRAP) transport system.</text>
</comment>
<keyword evidence="4 9" id="KW-0997">Cell inner membrane</keyword>
<dbReference type="Proteomes" id="UP000199356">
    <property type="component" value="Unassembled WGS sequence"/>
</dbReference>
<dbReference type="InterPro" id="IPR007387">
    <property type="entry name" value="TRAP_DctQ"/>
</dbReference>
<evidence type="ECO:0000313" key="12">
    <source>
        <dbReference type="Proteomes" id="UP000199356"/>
    </source>
</evidence>
<comment type="similarity">
    <text evidence="8 9">Belongs to the TRAP transporter small permease family.</text>
</comment>
<keyword evidence="7 9" id="KW-0472">Membrane</keyword>
<evidence type="ECO:0000256" key="2">
    <source>
        <dbReference type="ARBA" id="ARBA00022448"/>
    </source>
</evidence>
<keyword evidence="3" id="KW-1003">Cell membrane</keyword>
<keyword evidence="2 9" id="KW-0813">Transport</keyword>
<accession>A0A1I5VI06</accession>
<dbReference type="GO" id="GO:0015740">
    <property type="term" value="P:C4-dicarboxylate transport"/>
    <property type="evidence" value="ECO:0007669"/>
    <property type="project" value="TreeGrafter"/>
</dbReference>
<reference evidence="11 12" key="1">
    <citation type="submission" date="2016-10" db="EMBL/GenBank/DDBJ databases">
        <authorList>
            <person name="de Groot N.N."/>
        </authorList>
    </citation>
    <scope>NUCLEOTIDE SEQUENCE [LARGE SCALE GENOMIC DNA]</scope>
    <source>
        <strain evidence="11 12">DSM 19547</strain>
    </source>
</reference>
<comment type="subunit">
    <text evidence="9">The complex comprises the extracytoplasmic solute receptor protein and the two transmembrane proteins.</text>
</comment>
<feature type="transmembrane region" description="Helical" evidence="9">
    <location>
        <begin position="7"/>
        <end position="31"/>
    </location>
</feature>
<evidence type="ECO:0000256" key="7">
    <source>
        <dbReference type="ARBA" id="ARBA00023136"/>
    </source>
</evidence>
<dbReference type="PANTHER" id="PTHR35011">
    <property type="entry name" value="2,3-DIKETO-L-GULONATE TRAP TRANSPORTER SMALL PERMEASE PROTEIN YIAM"/>
    <property type="match status" value="1"/>
</dbReference>
<sequence length="163" mass="17905">MAKLERAIWSAVDILLFAAVVGMTCLIALQVGSRLAGDSISWTEELSRFLFIWTVWLGMAAGFRRGHHPSLSILSVFLPRPVQVILRFLTPLCAALFFGLVGWFGFELLQQQLRFGEISPILQVGMWVATVPIVVGSVLAVLGAFIHAAETDRYAPLHGKVEA</sequence>
<evidence type="ECO:0000259" key="10">
    <source>
        <dbReference type="Pfam" id="PF04290"/>
    </source>
</evidence>
<dbReference type="STRING" id="441119.SAMN04488047_13113"/>
<feature type="transmembrane region" description="Helical" evidence="9">
    <location>
        <begin position="126"/>
        <end position="146"/>
    </location>
</feature>
<evidence type="ECO:0000256" key="5">
    <source>
        <dbReference type="ARBA" id="ARBA00022692"/>
    </source>
</evidence>
<evidence type="ECO:0000256" key="8">
    <source>
        <dbReference type="ARBA" id="ARBA00038436"/>
    </source>
</evidence>
<evidence type="ECO:0000256" key="1">
    <source>
        <dbReference type="ARBA" id="ARBA00004429"/>
    </source>
</evidence>
<evidence type="ECO:0000256" key="6">
    <source>
        <dbReference type="ARBA" id="ARBA00022989"/>
    </source>
</evidence>
<evidence type="ECO:0000313" key="11">
    <source>
        <dbReference type="EMBL" id="SFQ07083.1"/>
    </source>
</evidence>
<keyword evidence="5 9" id="KW-0812">Transmembrane</keyword>
<dbReference type="AlphaFoldDB" id="A0A1I5VI06"/>